<reference evidence="5 6" key="1">
    <citation type="submission" date="2019-09" db="EMBL/GenBank/DDBJ databases">
        <title>Genome sequence and assembly of Adhaeribacter sp.</title>
        <authorList>
            <person name="Chhetri G."/>
        </authorList>
    </citation>
    <scope>NUCLEOTIDE SEQUENCE [LARGE SCALE GENOMIC DNA]</scope>
    <source>
        <strain evidence="5 6">DK36</strain>
    </source>
</reference>
<dbReference type="GO" id="GO:0003677">
    <property type="term" value="F:DNA binding"/>
    <property type="evidence" value="ECO:0007669"/>
    <property type="project" value="UniProtKB-KW"/>
</dbReference>
<comment type="similarity">
    <text evidence="1">Belongs to the 'phage' integrase family.</text>
</comment>
<comment type="caution">
    <text evidence="5">The sequence shown here is derived from an EMBL/GenBank/DDBJ whole genome shotgun (WGS) entry which is preliminary data.</text>
</comment>
<evidence type="ECO:0000313" key="5">
    <source>
        <dbReference type="EMBL" id="KAA5548381.1"/>
    </source>
</evidence>
<dbReference type="AlphaFoldDB" id="A0A5M6DLG7"/>
<evidence type="ECO:0000256" key="1">
    <source>
        <dbReference type="ARBA" id="ARBA00008857"/>
    </source>
</evidence>
<sequence length="408" mass="46759">MLNFSEGGVTLSAGIDGRRANGDGLYPIRIRVTFKRDSRYYPTGKYISKEGWKKLPDAKSKAFTEIKSFVQIMVERIKEIIKELLKNDNFSLDTLNVWLGKATGNTINITFRARVEDLSEKGKVSTSDWYKYTLRSIELFAGNNIEFTRVTVDWLKKYEQHLLTEGKSYTTISMYMRALQVIINEGKASGLVKASSHPFGKGKYEIPQHEGRNIALTINQISLIFNYTCETDSLAMCRDLWFFSYLCNGANITDICKLRFSNIQNGEVCFYRQKTLAKAKKKKLIQATLTFEMQVIIKRWGNQTQAPENFIFPFLKGNETPLDERRVIKNITHLINDKMKWLGERLGIGNISTYTARHSYASVLKRSGAKIAFISESLGHNDLKTTENYLASFEQEERMKNAALLINF</sequence>
<name>A0A5M6DLG7_9BACT</name>
<evidence type="ECO:0000313" key="6">
    <source>
        <dbReference type="Proteomes" id="UP000323426"/>
    </source>
</evidence>
<dbReference type="Pfam" id="PF00589">
    <property type="entry name" value="Phage_integrase"/>
    <property type="match status" value="1"/>
</dbReference>
<dbReference type="InterPro" id="IPR035386">
    <property type="entry name" value="Arm-DNA-bind_5"/>
</dbReference>
<dbReference type="GO" id="GO:0015074">
    <property type="term" value="P:DNA integration"/>
    <property type="evidence" value="ECO:0007669"/>
    <property type="project" value="InterPro"/>
</dbReference>
<dbReference type="Gene3D" id="1.10.150.130">
    <property type="match status" value="1"/>
</dbReference>
<proteinExistence type="inferred from homology"/>
<feature type="domain" description="Tyr recombinase" evidence="4">
    <location>
        <begin position="211"/>
        <end position="404"/>
    </location>
</feature>
<evidence type="ECO:0000256" key="2">
    <source>
        <dbReference type="ARBA" id="ARBA00023125"/>
    </source>
</evidence>
<dbReference type="Pfam" id="PF13102">
    <property type="entry name" value="Phage_int_SAM_5"/>
    <property type="match status" value="1"/>
</dbReference>
<organism evidence="5 6">
    <name type="scientific">Adhaeribacter rhizoryzae</name>
    <dbReference type="NCBI Taxonomy" id="2607907"/>
    <lineage>
        <taxon>Bacteria</taxon>
        <taxon>Pseudomonadati</taxon>
        <taxon>Bacteroidota</taxon>
        <taxon>Cytophagia</taxon>
        <taxon>Cytophagales</taxon>
        <taxon>Hymenobacteraceae</taxon>
        <taxon>Adhaeribacter</taxon>
    </lineage>
</organism>
<dbReference type="InterPro" id="IPR025269">
    <property type="entry name" value="SAM-like_dom"/>
</dbReference>
<dbReference type="PROSITE" id="PS51898">
    <property type="entry name" value="TYR_RECOMBINASE"/>
    <property type="match status" value="1"/>
</dbReference>
<dbReference type="SUPFAM" id="SSF56349">
    <property type="entry name" value="DNA breaking-rejoining enzymes"/>
    <property type="match status" value="1"/>
</dbReference>
<dbReference type="RefSeq" id="WP_150087512.1">
    <property type="nucleotide sequence ID" value="NZ_VWSF01000003.1"/>
</dbReference>
<dbReference type="InterPro" id="IPR050090">
    <property type="entry name" value="Tyrosine_recombinase_XerCD"/>
</dbReference>
<dbReference type="InterPro" id="IPR002104">
    <property type="entry name" value="Integrase_catalytic"/>
</dbReference>
<dbReference type="Gene3D" id="1.10.443.10">
    <property type="entry name" value="Intergrase catalytic core"/>
    <property type="match status" value="1"/>
</dbReference>
<keyword evidence="6" id="KW-1185">Reference proteome</keyword>
<dbReference type="Proteomes" id="UP000323426">
    <property type="component" value="Unassembled WGS sequence"/>
</dbReference>
<dbReference type="Pfam" id="PF17293">
    <property type="entry name" value="Arm-DNA-bind_5"/>
    <property type="match status" value="1"/>
</dbReference>
<accession>A0A5M6DLG7</accession>
<evidence type="ECO:0000256" key="3">
    <source>
        <dbReference type="ARBA" id="ARBA00023172"/>
    </source>
</evidence>
<evidence type="ECO:0000259" key="4">
    <source>
        <dbReference type="PROSITE" id="PS51898"/>
    </source>
</evidence>
<protein>
    <submittedName>
        <fullName evidence="5">Tyrosine-type recombinase/integrase</fullName>
    </submittedName>
</protein>
<dbReference type="InterPro" id="IPR010998">
    <property type="entry name" value="Integrase_recombinase_N"/>
</dbReference>
<dbReference type="PANTHER" id="PTHR30349">
    <property type="entry name" value="PHAGE INTEGRASE-RELATED"/>
    <property type="match status" value="1"/>
</dbReference>
<dbReference type="PANTHER" id="PTHR30349:SF64">
    <property type="entry name" value="PROPHAGE INTEGRASE INTD-RELATED"/>
    <property type="match status" value="1"/>
</dbReference>
<dbReference type="InterPro" id="IPR011010">
    <property type="entry name" value="DNA_brk_join_enz"/>
</dbReference>
<dbReference type="EMBL" id="VWSF01000003">
    <property type="protein sequence ID" value="KAA5548381.1"/>
    <property type="molecule type" value="Genomic_DNA"/>
</dbReference>
<dbReference type="GO" id="GO:0006310">
    <property type="term" value="P:DNA recombination"/>
    <property type="evidence" value="ECO:0007669"/>
    <property type="project" value="UniProtKB-KW"/>
</dbReference>
<gene>
    <name evidence="5" type="ORF">F0145_06545</name>
</gene>
<dbReference type="InterPro" id="IPR013762">
    <property type="entry name" value="Integrase-like_cat_sf"/>
</dbReference>
<keyword evidence="2" id="KW-0238">DNA-binding</keyword>
<keyword evidence="3" id="KW-0233">DNA recombination</keyword>